<organism evidence="1 2">
    <name type="scientific">Brucella grignonensis</name>
    <dbReference type="NCBI Taxonomy" id="94627"/>
    <lineage>
        <taxon>Bacteria</taxon>
        <taxon>Pseudomonadati</taxon>
        <taxon>Pseudomonadota</taxon>
        <taxon>Alphaproteobacteria</taxon>
        <taxon>Hyphomicrobiales</taxon>
        <taxon>Brucellaceae</taxon>
        <taxon>Brucella/Ochrobactrum group</taxon>
        <taxon>Brucella</taxon>
    </lineage>
</organism>
<comment type="caution">
    <text evidence="1">The sequence shown here is derived from an EMBL/GenBank/DDBJ whole genome shotgun (WGS) entry which is preliminary data.</text>
</comment>
<dbReference type="EMBL" id="NNRL01000164">
    <property type="protein sequence ID" value="OYR08856.1"/>
    <property type="molecule type" value="Genomic_DNA"/>
</dbReference>
<accession>A0A256F2C4</accession>
<reference evidence="1 2" key="1">
    <citation type="submission" date="2017-07" db="EMBL/GenBank/DDBJ databases">
        <title>Phylogenetic study on the rhizospheric bacterium Ochrobactrum sp. A44.</title>
        <authorList>
            <person name="Krzyzanowska D.M."/>
            <person name="Ossowicki A."/>
            <person name="Rajewska M."/>
            <person name="Maciag T."/>
            <person name="Kaczynski Z."/>
            <person name="Czerwicka M."/>
            <person name="Jafra S."/>
        </authorList>
    </citation>
    <scope>NUCLEOTIDE SEQUENCE [LARGE SCALE GENOMIC DNA]</scope>
    <source>
        <strain evidence="1 2">OgA9a</strain>
    </source>
</reference>
<keyword evidence="2" id="KW-1185">Reference proteome</keyword>
<protein>
    <submittedName>
        <fullName evidence="1">Uncharacterized protein</fullName>
    </submittedName>
</protein>
<sequence>MLGRVWFASSVRSNPYGLVTGNPAASLPGFLLSAILRMVPVETESLKPL</sequence>
<dbReference type="Proteomes" id="UP000216478">
    <property type="component" value="Unassembled WGS sequence"/>
</dbReference>
<dbReference type="AlphaFoldDB" id="A0A256F2C4"/>
<proteinExistence type="predicted"/>
<evidence type="ECO:0000313" key="2">
    <source>
        <dbReference type="Proteomes" id="UP000216478"/>
    </source>
</evidence>
<evidence type="ECO:0000313" key="1">
    <source>
        <dbReference type="EMBL" id="OYR08856.1"/>
    </source>
</evidence>
<gene>
    <name evidence="1" type="ORF">CEV33_2576</name>
</gene>
<name>A0A256F2C4_9HYPH</name>